<name>A0A285ULP0_9BACL</name>
<dbReference type="InterPro" id="IPR032720">
    <property type="entry name" value="Cys_rich_CWC"/>
</dbReference>
<gene>
    <name evidence="1" type="ORF">SAMN05877842_110157</name>
</gene>
<protein>
    <submittedName>
        <fullName evidence="1">Uncharacterized protein</fullName>
    </submittedName>
</protein>
<sequence>MTSVDEQGNCWCFAEEFPKEIFELVPEESKRKHCICKTCLNKYKEELSEATRPS</sequence>
<dbReference type="EMBL" id="OBQC01000010">
    <property type="protein sequence ID" value="SOC41546.1"/>
    <property type="molecule type" value="Genomic_DNA"/>
</dbReference>
<keyword evidence="2" id="KW-1185">Reference proteome</keyword>
<reference evidence="2" key="1">
    <citation type="submission" date="2017-08" db="EMBL/GenBank/DDBJ databases">
        <authorList>
            <person name="Varghese N."/>
            <person name="Submissions S."/>
        </authorList>
    </citation>
    <scope>NUCLEOTIDE SEQUENCE [LARGE SCALE GENOMIC DNA]</scope>
    <source>
        <strain evidence="2">JC23</strain>
    </source>
</reference>
<dbReference type="AlphaFoldDB" id="A0A285ULP0"/>
<evidence type="ECO:0000313" key="2">
    <source>
        <dbReference type="Proteomes" id="UP000219252"/>
    </source>
</evidence>
<evidence type="ECO:0000313" key="1">
    <source>
        <dbReference type="EMBL" id="SOC41546.1"/>
    </source>
</evidence>
<proteinExistence type="predicted"/>
<accession>A0A285ULP0</accession>
<dbReference type="Proteomes" id="UP000219252">
    <property type="component" value="Unassembled WGS sequence"/>
</dbReference>
<dbReference type="Pfam" id="PF14375">
    <property type="entry name" value="Cys_rich_CWC"/>
    <property type="match status" value="1"/>
</dbReference>
<organism evidence="1 2">
    <name type="scientific">Ureibacillus acetophenoni</name>
    <dbReference type="NCBI Taxonomy" id="614649"/>
    <lineage>
        <taxon>Bacteria</taxon>
        <taxon>Bacillati</taxon>
        <taxon>Bacillota</taxon>
        <taxon>Bacilli</taxon>
        <taxon>Bacillales</taxon>
        <taxon>Caryophanaceae</taxon>
        <taxon>Ureibacillus</taxon>
    </lineage>
</organism>